<proteinExistence type="inferred from homology"/>
<evidence type="ECO:0000256" key="1">
    <source>
        <dbReference type="ARBA" id="ARBA00004141"/>
    </source>
</evidence>
<evidence type="ECO:0000313" key="24">
    <source>
        <dbReference type="Proteomes" id="UP000618051"/>
    </source>
</evidence>
<feature type="transmembrane region" description="Helical" evidence="20">
    <location>
        <begin position="188"/>
        <end position="208"/>
    </location>
</feature>
<protein>
    <recommendedName>
        <fullName evidence="15">Protein O-mannosyl-transferase TMTC3</fullName>
        <ecNumber evidence="5">2.4.1.109</ecNumber>
    </recommendedName>
    <alternativeName>
        <fullName evidence="17">Transmembrane O-mannosyltransferase targeting cadherins 3</fullName>
    </alternativeName>
    <alternativeName>
        <fullName evidence="16">Transmembrane and tetratricopeptide repeat-containing 3</fullName>
    </alternativeName>
</protein>
<evidence type="ECO:0000256" key="14">
    <source>
        <dbReference type="ARBA" id="ARBA00054953"/>
    </source>
</evidence>
<evidence type="ECO:0000256" key="4">
    <source>
        <dbReference type="ARBA" id="ARBA00007882"/>
    </source>
</evidence>
<feature type="region of interest" description="Disordered" evidence="19">
    <location>
        <begin position="1317"/>
        <end position="1337"/>
    </location>
</feature>
<evidence type="ECO:0000259" key="21">
    <source>
        <dbReference type="Pfam" id="PF08409"/>
    </source>
</evidence>
<dbReference type="SUPFAM" id="SSF48439">
    <property type="entry name" value="Protein prenylyltransferase"/>
    <property type="match status" value="1"/>
</dbReference>
<evidence type="ECO:0000256" key="13">
    <source>
        <dbReference type="ARBA" id="ARBA00023180"/>
    </source>
</evidence>
<keyword evidence="6" id="KW-0808">Transferase</keyword>
<evidence type="ECO:0000256" key="7">
    <source>
        <dbReference type="ARBA" id="ARBA00022692"/>
    </source>
</evidence>
<dbReference type="Gene3D" id="1.25.40.10">
    <property type="entry name" value="Tetratricopeptide repeat domain"/>
    <property type="match status" value="4"/>
</dbReference>
<evidence type="ECO:0000313" key="22">
    <source>
        <dbReference type="EMBL" id="KAG0127595.1"/>
    </source>
</evidence>
<evidence type="ECO:0000256" key="8">
    <source>
        <dbReference type="ARBA" id="ARBA00022737"/>
    </source>
</evidence>
<evidence type="ECO:0000256" key="20">
    <source>
        <dbReference type="SAM" id="Phobius"/>
    </source>
</evidence>
<dbReference type="GO" id="GO:0016020">
    <property type="term" value="C:membrane"/>
    <property type="evidence" value="ECO:0007669"/>
    <property type="project" value="UniProtKB-SubCell"/>
</dbReference>
<dbReference type="GO" id="GO:0004169">
    <property type="term" value="F:dolichyl-phosphate-mannose-protein mannosyltransferase activity"/>
    <property type="evidence" value="ECO:0007669"/>
    <property type="project" value="UniProtKB-EC"/>
</dbReference>
<evidence type="ECO:0000256" key="19">
    <source>
        <dbReference type="SAM" id="MobiDB-lite"/>
    </source>
</evidence>
<accession>A0A835NZ51</accession>
<dbReference type="SMART" id="SM00028">
    <property type="entry name" value="TPR"/>
    <property type="match status" value="9"/>
</dbReference>
<feature type="transmembrane region" description="Helical" evidence="20">
    <location>
        <begin position="144"/>
        <end position="167"/>
    </location>
</feature>
<organism evidence="22">
    <name type="scientific">Lamprotornis superbus</name>
    <dbReference type="NCBI Taxonomy" id="245042"/>
    <lineage>
        <taxon>Eukaryota</taxon>
        <taxon>Metazoa</taxon>
        <taxon>Chordata</taxon>
        <taxon>Craniata</taxon>
        <taxon>Vertebrata</taxon>
        <taxon>Euteleostomi</taxon>
        <taxon>Archelosauria</taxon>
        <taxon>Archosauria</taxon>
        <taxon>Dinosauria</taxon>
        <taxon>Saurischia</taxon>
        <taxon>Theropoda</taxon>
        <taxon>Coelurosauria</taxon>
        <taxon>Aves</taxon>
        <taxon>Neognathae</taxon>
        <taxon>Neoaves</taxon>
        <taxon>Telluraves</taxon>
        <taxon>Australaves</taxon>
        <taxon>Passeriformes</taxon>
        <taxon>Sturnidae</taxon>
        <taxon>Lamprotornis</taxon>
    </lineage>
</organism>
<comment type="subcellular location">
    <subcellularLocation>
        <location evidence="2">Endoplasmic reticulum</location>
    </subcellularLocation>
    <subcellularLocation>
        <location evidence="1">Membrane</location>
        <topology evidence="1">Multi-pass membrane protein</topology>
    </subcellularLocation>
</comment>
<dbReference type="Pfam" id="PF13181">
    <property type="entry name" value="TPR_8"/>
    <property type="match status" value="5"/>
</dbReference>
<name>A0A835NZ51_9PASS</name>
<feature type="transmembrane region" description="Helical" evidence="20">
    <location>
        <begin position="42"/>
        <end position="60"/>
    </location>
</feature>
<dbReference type="EC" id="2.4.1.109" evidence="5"/>
<dbReference type="PANTHER" id="PTHR44395:SF1">
    <property type="entry name" value="PROTEIN O-MANNOSYL-TRANSFERASE TMTC3"/>
    <property type="match status" value="1"/>
</dbReference>
<evidence type="ECO:0000256" key="9">
    <source>
        <dbReference type="ARBA" id="ARBA00022803"/>
    </source>
</evidence>
<feature type="transmembrane region" description="Helical" evidence="20">
    <location>
        <begin position="121"/>
        <end position="138"/>
    </location>
</feature>
<evidence type="ECO:0000256" key="12">
    <source>
        <dbReference type="ARBA" id="ARBA00023136"/>
    </source>
</evidence>
<dbReference type="EMBL" id="JADDUC010000015">
    <property type="protein sequence ID" value="KAG0127595.1"/>
    <property type="molecule type" value="Genomic_DNA"/>
</dbReference>
<keyword evidence="10" id="KW-0256">Endoplasmic reticulum</keyword>
<dbReference type="FunFam" id="1.25.40.10:FF:000175">
    <property type="entry name" value="transmembrane and TPR repeat-containing protein 3"/>
    <property type="match status" value="1"/>
</dbReference>
<evidence type="ECO:0000313" key="23">
    <source>
        <dbReference type="EMBL" id="KAI1238995.1"/>
    </source>
</evidence>
<evidence type="ECO:0000256" key="18">
    <source>
        <dbReference type="PROSITE-ProRule" id="PRU00339"/>
    </source>
</evidence>
<reference evidence="23 24" key="2">
    <citation type="journal article" date="2021" name="J. Hered.">
        <title>Feather Gene Expression Elucidates the Developmental Basis of Plumage Iridescence in African Starlings.</title>
        <authorList>
            <person name="Rubenstein D.R."/>
            <person name="Corvelo A."/>
            <person name="MacManes M.D."/>
            <person name="Maia R."/>
            <person name="Narzisi G."/>
            <person name="Rousaki A."/>
            <person name="Vandenabeele P."/>
            <person name="Shawkey M.D."/>
            <person name="Solomon J."/>
        </authorList>
    </citation>
    <scope>NUCLEOTIDE SEQUENCE [LARGE SCALE GENOMIC DNA]</scope>
    <source>
        <strain evidence="23">SS15</strain>
    </source>
</reference>
<feature type="region of interest" description="Disordered" evidence="19">
    <location>
        <begin position="990"/>
        <end position="1016"/>
    </location>
</feature>
<comment type="similarity">
    <text evidence="4">Belongs to the TMTC family.</text>
</comment>
<dbReference type="InterPro" id="IPR011990">
    <property type="entry name" value="TPR-like_helical_dom_sf"/>
</dbReference>
<dbReference type="OrthoDB" id="66906at2759"/>
<evidence type="ECO:0000256" key="15">
    <source>
        <dbReference type="ARBA" id="ARBA00067886"/>
    </source>
</evidence>
<comment type="pathway">
    <text evidence="3">Protein modification; protein glycosylation.</text>
</comment>
<keyword evidence="11 20" id="KW-1133">Transmembrane helix</keyword>
<feature type="repeat" description="TPR" evidence="18">
    <location>
        <begin position="397"/>
        <end position="430"/>
    </location>
</feature>
<dbReference type="FunFam" id="1.25.40.10:FF:000528">
    <property type="entry name" value="Transmembrane and TPR repeat-containing protein 3"/>
    <property type="match status" value="1"/>
</dbReference>
<keyword evidence="24" id="KW-1185">Reference proteome</keyword>
<reference evidence="23" key="3">
    <citation type="submission" date="2022-01" db="EMBL/GenBank/DDBJ databases">
        <authorList>
            <person name="Rubenstein D.R."/>
        </authorList>
    </citation>
    <scope>NUCLEOTIDE SEQUENCE</scope>
    <source>
        <strain evidence="23">SS15</strain>
        <tissue evidence="23">Liver</tissue>
    </source>
</reference>
<dbReference type="Pfam" id="PF08409">
    <property type="entry name" value="TMTC_DUF1736"/>
    <property type="match status" value="1"/>
</dbReference>
<dbReference type="PROSITE" id="PS50005">
    <property type="entry name" value="TPR"/>
    <property type="match status" value="4"/>
</dbReference>
<dbReference type="GO" id="GO:0060255">
    <property type="term" value="P:regulation of macromolecule metabolic process"/>
    <property type="evidence" value="ECO:0007669"/>
    <property type="project" value="UniProtKB-ARBA"/>
</dbReference>
<keyword evidence="7 20" id="KW-0812">Transmembrane</keyword>
<comment type="caution">
    <text evidence="22">The sequence shown here is derived from an EMBL/GenBank/DDBJ whole genome shotgun (WGS) entry which is preliminary data.</text>
</comment>
<dbReference type="InterPro" id="IPR013618">
    <property type="entry name" value="TMTC_DUF1736"/>
</dbReference>
<feature type="repeat" description="TPR" evidence="18">
    <location>
        <begin position="363"/>
        <end position="396"/>
    </location>
</feature>
<evidence type="ECO:0000256" key="11">
    <source>
        <dbReference type="ARBA" id="ARBA00022989"/>
    </source>
</evidence>
<evidence type="ECO:0000256" key="16">
    <source>
        <dbReference type="ARBA" id="ARBA00075262"/>
    </source>
</evidence>
<dbReference type="Proteomes" id="UP000618051">
    <property type="component" value="Unassembled WGS sequence"/>
</dbReference>
<evidence type="ECO:0000256" key="6">
    <source>
        <dbReference type="ARBA" id="ARBA00022679"/>
    </source>
</evidence>
<sequence length="1337" mass="150958">MFYWGELKWICFVLIERSHKSYRPLTVLTFRLNYLFSELNAVSYHFLNLVFHVVVCIVFLKVCKLFLDNRSSVVASLLFAVHPIHTEAVTGVVGRAELLSSIFFLAAFLSYTKSKGPDNTIVWTPIAVTVFLVAVATLCKEQGITVVGICCVYEVFIAQGYTLPALLDTAVQILRGKGSIPFSMLQTLLKLIVLMFSTLLLVVVRVQVIQSQLPVFTRFDNPAAVSPSPARQLTFNYLLPVNKNNAKLWNNVGHALENEKNFERALQFFIQATQVQPDDIGAHMNVGRTYKNLNKTKEAEESYMIAKSLMPQIIPGKKYAARVAPNHLNVYINLANLIRANESRLEEADQLYRQAISMRPDFKQAYISRGELLLKMNKPLKAKEAYLRALELDRTNADLWYNLAIVYIELKDPTEALKNFNQALELNPTHKLALFNSALLMQESGDARLRPEAKQRLLHYVKEEPQDSNGYFNLGMLAMDDKKDMEAEAWMKKAIRLQPNFRSALFNLALLYSQTGKELMALPVLEDLLRYYPDHTKGLILKGDILMNQKKDIAGAKMCFEKILELDPSNVQGKHNLCVVYFEEKDLIKAEKCLVETLALAPHEEYIQRHLNIVRSKIASLGAMEQSSLPSDGTAATEVKKKSFQNLKEAKSEKTPTQSTADNKDHSKNKKPTEKSSVDKETPKKSAKEIKDIEKKRVAALKRLEEIEQLNRVIKMPLDVEQNNRERSELLIVYQTIFLIQISTTPSNHTFCPQQSHSHDSTVPLKEHVTGISIQEPEVSRELPPAEWLLAPPQCAACGNNDLGSHNSEETGCKDVHTNKFPYALVPTELMARLQRCACQGYLVVLVPPTVSAGALQLSTKKVLLKTTISFNEDHWETKAQQHTAIYKYSSVGGPQGSPQHCGELEVAVQAPAQNWAQLCSIMAPAQMTWLPEVLFITGFHHFRLGPGGIGCVSFPSILPLFPNIMRKIIFLYSTNSHRQSQKTTLYEVLSSKENSRQQKPKPTAGADTANPTLDPRLDVEKTHDEVLEQCRLSVFAECCLSIQNWQNYMAPKIKPIRRDSNDVSAMLIPCRLELLMKPNAYTVSDIVIGNAGALTAPFWTLIRELSCNTVTKTDQKDGYEHAREKITACQKDLNGTIKVPKKILRNEVTFFIKQVKFGLGLLCTPKKEDSGVQWREQPQSRPTANRLEAGETALRLQLSSTDVDIITPDTQISEFQKAQQSVDDYKFYLFAFYSTLVSQIPLQTAQTKPTDFAQHQSKLKCVAHCLAQLQGCQDTTLPPDFPALLPKTSEKPVKIPVQNNFYRGFHFSDTQMQIGQPQMVTQQLPRNRRRQKVSRF</sequence>
<dbReference type="FunFam" id="1.25.40.10:FF:000239">
    <property type="entry name" value="Transmembrane and TPR repeat-containing protein 3"/>
    <property type="match status" value="1"/>
</dbReference>
<feature type="region of interest" description="Disordered" evidence="19">
    <location>
        <begin position="644"/>
        <end position="688"/>
    </location>
</feature>
<dbReference type="InterPro" id="IPR019734">
    <property type="entry name" value="TPR_rpt"/>
</dbReference>
<dbReference type="GO" id="GO:0005783">
    <property type="term" value="C:endoplasmic reticulum"/>
    <property type="evidence" value="ECO:0007669"/>
    <property type="project" value="UniProtKB-SubCell"/>
</dbReference>
<feature type="compositionally biased region" description="Polar residues" evidence="19">
    <location>
        <begin position="1317"/>
        <end position="1326"/>
    </location>
</feature>
<dbReference type="EMBL" id="JADDUC020000005">
    <property type="protein sequence ID" value="KAI1238995.1"/>
    <property type="molecule type" value="Genomic_DNA"/>
</dbReference>
<dbReference type="PANTHER" id="PTHR44395">
    <property type="match status" value="1"/>
</dbReference>
<dbReference type="Pfam" id="PF13174">
    <property type="entry name" value="TPR_6"/>
    <property type="match status" value="1"/>
</dbReference>
<feature type="compositionally biased region" description="Basic and acidic residues" evidence="19">
    <location>
        <begin position="662"/>
        <end position="688"/>
    </location>
</feature>
<evidence type="ECO:0000256" key="3">
    <source>
        <dbReference type="ARBA" id="ARBA00004922"/>
    </source>
</evidence>
<keyword evidence="8" id="KW-0677">Repeat</keyword>
<feature type="domain" description="DUF1736" evidence="21">
    <location>
        <begin position="211"/>
        <end position="242"/>
    </location>
</feature>
<reference evidence="22" key="1">
    <citation type="submission" date="2020-10" db="EMBL/GenBank/DDBJ databases">
        <title>Feather gene expression reveals the developmental basis of iridescence in African starlings.</title>
        <authorList>
            <person name="Rubenstein D.R."/>
        </authorList>
    </citation>
    <scope>NUCLEOTIDE SEQUENCE</scope>
    <source>
        <strain evidence="22">SS15</strain>
        <tissue evidence="22">Liver</tissue>
    </source>
</reference>
<keyword evidence="12 20" id="KW-0472">Membrane</keyword>
<keyword evidence="13" id="KW-0325">Glycoprotein</keyword>
<feature type="repeat" description="TPR" evidence="18">
    <location>
        <begin position="468"/>
        <end position="501"/>
    </location>
</feature>
<feature type="compositionally biased region" description="Basic residues" evidence="19">
    <location>
        <begin position="1327"/>
        <end position="1337"/>
    </location>
</feature>
<evidence type="ECO:0000256" key="17">
    <source>
        <dbReference type="ARBA" id="ARBA00078084"/>
    </source>
</evidence>
<comment type="function">
    <text evidence="14">Transfers mannosyl residues to the hydroxyl group of serine or threonine residues. The 4 members of the TMTC family are O-mannosyl-transferases dedicated primarily to the cadherin superfamily, each member seems to have a distinct role in decorating the cadherin domains with O-linked mannose glycans at specific regions. Also acts as O-mannosyl-transferase on other proteins such as PDIA3. Involved in the positive regulation of proteasomal protein degradation in the endoplasmic reticulum (ER), and the control of ER stress response.</text>
</comment>
<feature type="repeat" description="TPR" evidence="18">
    <location>
        <begin position="246"/>
        <end position="279"/>
    </location>
</feature>
<dbReference type="Pfam" id="PF00515">
    <property type="entry name" value="TPR_1"/>
    <property type="match status" value="1"/>
</dbReference>
<evidence type="ECO:0000256" key="5">
    <source>
        <dbReference type="ARBA" id="ARBA00012839"/>
    </source>
</evidence>
<dbReference type="SUPFAM" id="SSF48452">
    <property type="entry name" value="TPR-like"/>
    <property type="match status" value="2"/>
</dbReference>
<keyword evidence="9 18" id="KW-0802">TPR repeat</keyword>
<gene>
    <name evidence="23" type="ORF">IHE44_0012093</name>
    <name evidence="22" type="ORF">IHE44_002710</name>
</gene>
<evidence type="ECO:0000256" key="10">
    <source>
        <dbReference type="ARBA" id="ARBA00022824"/>
    </source>
</evidence>
<dbReference type="UniPathway" id="UPA00378"/>
<dbReference type="PROSITE" id="PS50293">
    <property type="entry name" value="TPR_REGION"/>
    <property type="match status" value="1"/>
</dbReference>
<evidence type="ECO:0000256" key="2">
    <source>
        <dbReference type="ARBA" id="ARBA00004240"/>
    </source>
</evidence>